<name>A0AAD4GAK5_BOLED</name>
<dbReference type="InterPro" id="IPR016024">
    <property type="entry name" value="ARM-type_fold"/>
</dbReference>
<organism evidence="2 3">
    <name type="scientific">Boletus edulis BED1</name>
    <dbReference type="NCBI Taxonomy" id="1328754"/>
    <lineage>
        <taxon>Eukaryota</taxon>
        <taxon>Fungi</taxon>
        <taxon>Dikarya</taxon>
        <taxon>Basidiomycota</taxon>
        <taxon>Agaricomycotina</taxon>
        <taxon>Agaricomycetes</taxon>
        <taxon>Agaricomycetidae</taxon>
        <taxon>Boletales</taxon>
        <taxon>Boletineae</taxon>
        <taxon>Boletaceae</taxon>
        <taxon>Boletoideae</taxon>
        <taxon>Boletus</taxon>
    </lineage>
</organism>
<protein>
    <submittedName>
        <fullName evidence="2">Uncharacterized protein</fullName>
    </submittedName>
</protein>
<dbReference type="Proteomes" id="UP001194468">
    <property type="component" value="Unassembled WGS sequence"/>
</dbReference>
<reference evidence="2" key="2">
    <citation type="journal article" date="2020" name="Nat. Commun.">
        <title>Large-scale genome sequencing of mycorrhizal fungi provides insights into the early evolution of symbiotic traits.</title>
        <authorList>
            <person name="Miyauchi S."/>
            <person name="Kiss E."/>
            <person name="Kuo A."/>
            <person name="Drula E."/>
            <person name="Kohler A."/>
            <person name="Sanchez-Garcia M."/>
            <person name="Morin E."/>
            <person name="Andreopoulos B."/>
            <person name="Barry K.W."/>
            <person name="Bonito G."/>
            <person name="Buee M."/>
            <person name="Carver A."/>
            <person name="Chen C."/>
            <person name="Cichocki N."/>
            <person name="Clum A."/>
            <person name="Culley D."/>
            <person name="Crous P.W."/>
            <person name="Fauchery L."/>
            <person name="Girlanda M."/>
            <person name="Hayes R.D."/>
            <person name="Keri Z."/>
            <person name="LaButti K."/>
            <person name="Lipzen A."/>
            <person name="Lombard V."/>
            <person name="Magnuson J."/>
            <person name="Maillard F."/>
            <person name="Murat C."/>
            <person name="Nolan M."/>
            <person name="Ohm R.A."/>
            <person name="Pangilinan J."/>
            <person name="Pereira M.F."/>
            <person name="Perotto S."/>
            <person name="Peter M."/>
            <person name="Pfister S."/>
            <person name="Riley R."/>
            <person name="Sitrit Y."/>
            <person name="Stielow J.B."/>
            <person name="Szollosi G."/>
            <person name="Zifcakova L."/>
            <person name="Stursova M."/>
            <person name="Spatafora J.W."/>
            <person name="Tedersoo L."/>
            <person name="Vaario L.M."/>
            <person name="Yamada A."/>
            <person name="Yan M."/>
            <person name="Wang P."/>
            <person name="Xu J."/>
            <person name="Bruns T."/>
            <person name="Baldrian P."/>
            <person name="Vilgalys R."/>
            <person name="Dunand C."/>
            <person name="Henrissat B."/>
            <person name="Grigoriev I.V."/>
            <person name="Hibbett D."/>
            <person name="Nagy L.G."/>
            <person name="Martin F.M."/>
        </authorList>
    </citation>
    <scope>NUCLEOTIDE SEQUENCE</scope>
    <source>
        <strain evidence="2">BED1</strain>
    </source>
</reference>
<accession>A0AAD4GAK5</accession>
<dbReference type="EMBL" id="WHUW01000030">
    <property type="protein sequence ID" value="KAF8434197.1"/>
    <property type="molecule type" value="Genomic_DNA"/>
</dbReference>
<reference evidence="2" key="1">
    <citation type="submission" date="2019-10" db="EMBL/GenBank/DDBJ databases">
        <authorList>
            <consortium name="DOE Joint Genome Institute"/>
            <person name="Kuo A."/>
            <person name="Miyauchi S."/>
            <person name="Kiss E."/>
            <person name="Drula E."/>
            <person name="Kohler A."/>
            <person name="Sanchez-Garcia M."/>
            <person name="Andreopoulos B."/>
            <person name="Barry K.W."/>
            <person name="Bonito G."/>
            <person name="Buee M."/>
            <person name="Carver A."/>
            <person name="Chen C."/>
            <person name="Cichocki N."/>
            <person name="Clum A."/>
            <person name="Culley D."/>
            <person name="Crous P.W."/>
            <person name="Fauchery L."/>
            <person name="Girlanda M."/>
            <person name="Hayes R."/>
            <person name="Keri Z."/>
            <person name="LaButti K."/>
            <person name="Lipzen A."/>
            <person name="Lombard V."/>
            <person name="Magnuson J."/>
            <person name="Maillard F."/>
            <person name="Morin E."/>
            <person name="Murat C."/>
            <person name="Nolan M."/>
            <person name="Ohm R."/>
            <person name="Pangilinan J."/>
            <person name="Pereira M."/>
            <person name="Perotto S."/>
            <person name="Peter M."/>
            <person name="Riley R."/>
            <person name="Sitrit Y."/>
            <person name="Stielow B."/>
            <person name="Szollosi G."/>
            <person name="Zifcakova L."/>
            <person name="Stursova M."/>
            <person name="Spatafora J.W."/>
            <person name="Tedersoo L."/>
            <person name="Vaario L.-M."/>
            <person name="Yamada A."/>
            <person name="Yan M."/>
            <person name="Wang P."/>
            <person name="Xu J."/>
            <person name="Bruns T."/>
            <person name="Baldrian P."/>
            <person name="Vilgalys R."/>
            <person name="Henrissat B."/>
            <person name="Grigoriev I.V."/>
            <person name="Hibbett D."/>
            <person name="Nagy L.G."/>
            <person name="Martin F.M."/>
        </authorList>
    </citation>
    <scope>NUCLEOTIDE SEQUENCE</scope>
    <source>
        <strain evidence="2">BED1</strain>
    </source>
</reference>
<dbReference type="InterPro" id="IPR011989">
    <property type="entry name" value="ARM-like"/>
</dbReference>
<proteinExistence type="predicted"/>
<dbReference type="Gene3D" id="1.25.10.10">
    <property type="entry name" value="Leucine-rich Repeat Variant"/>
    <property type="match status" value="1"/>
</dbReference>
<keyword evidence="3" id="KW-1185">Reference proteome</keyword>
<sequence>MPGPRAKQNSGKKNKPKGISQRDAAPGTTSSSPIILTTLLNTLDGLSSDDWDKVAKVLCDHFKLPDLGTRSGLKKVYHNFAHIYKQINDTYVANEANELIRGGITAIYVKMCADSVLRNMLFHQEGLLDKIIALINKPNTRHLALRALTTITQHGGSDIRKEILQHAPVIIKLLQDFPDDLYAAELAITIIAHAVTCTLDEPQRSPAKYIKMLQLPKLIPLVLGFVDKSCVTLPLLHHALELFGNLTHHCPQDCLTFPDMIDFLIACIRSADMHSRFYALGAVIRLHSPKPERLVSDPYALIAAVKRGLPDHLTDLLLDYGPMRCESSLTLQSFADYQKAMMQCAQDRDMYKLGLTLAELIPRNEYSISEGGFQAINERTGRAELMDVGLPFKMWVDALPICAKVIREKGKAGEEHLADMLDMKFFVIRSRIPEAIMLAKKGIERNPKLPYPYYIMTLGDDVEVGLRCAKKGLKCKNMTPFVNHVLRARATEIAGNLAISRMQESTVGDQKWEQGQAFMSSTLDDARIYLAQAPPDMRHRKSILYWYIVLTLIEKGPELSTDLHELKVVPIHFCFAGLTCLATQKYTDMLKIADEFFAEFGIVPPKSQLRFAHEHISSRYAAATKKWGTAVARLDSHSIDEFILSRDRAEDRLAAWLHDIQDEDGNDSGGQQPERSLHPKRSKNNPSELHRCSWCGNPSAVLRKCRGCEKAR</sequence>
<evidence type="ECO:0000256" key="1">
    <source>
        <dbReference type="SAM" id="MobiDB-lite"/>
    </source>
</evidence>
<dbReference type="AlphaFoldDB" id="A0AAD4GAK5"/>
<comment type="caution">
    <text evidence="2">The sequence shown here is derived from an EMBL/GenBank/DDBJ whole genome shotgun (WGS) entry which is preliminary data.</text>
</comment>
<dbReference type="SUPFAM" id="SSF48371">
    <property type="entry name" value="ARM repeat"/>
    <property type="match status" value="1"/>
</dbReference>
<feature type="region of interest" description="Disordered" evidence="1">
    <location>
        <begin position="661"/>
        <end position="690"/>
    </location>
</feature>
<gene>
    <name evidence="2" type="ORF">L210DRAFT_3649364</name>
</gene>
<feature type="region of interest" description="Disordered" evidence="1">
    <location>
        <begin position="1"/>
        <end position="30"/>
    </location>
</feature>
<evidence type="ECO:0000313" key="3">
    <source>
        <dbReference type="Proteomes" id="UP001194468"/>
    </source>
</evidence>
<evidence type="ECO:0000313" key="2">
    <source>
        <dbReference type="EMBL" id="KAF8434197.1"/>
    </source>
</evidence>